<feature type="region of interest" description="Disordered" evidence="9">
    <location>
        <begin position="267"/>
        <end position="292"/>
    </location>
</feature>
<organism evidence="12 13">
    <name type="scientific">Pannonibacter tanglangensis</name>
    <dbReference type="NCBI Taxonomy" id="2750084"/>
    <lineage>
        <taxon>Bacteria</taxon>
        <taxon>Pseudomonadati</taxon>
        <taxon>Pseudomonadota</taxon>
        <taxon>Alphaproteobacteria</taxon>
        <taxon>Hyphomicrobiales</taxon>
        <taxon>Stappiaceae</taxon>
        <taxon>Pannonibacter</taxon>
    </lineage>
</organism>
<keyword evidence="13" id="KW-1185">Reference proteome</keyword>
<evidence type="ECO:0000313" key="13">
    <source>
        <dbReference type="Proteomes" id="UP000586722"/>
    </source>
</evidence>
<gene>
    <name evidence="12" type="ORF">GWI72_16230</name>
</gene>
<evidence type="ECO:0000256" key="6">
    <source>
        <dbReference type="ARBA" id="ARBA00023136"/>
    </source>
</evidence>
<dbReference type="PANTHER" id="PTHR37461">
    <property type="entry name" value="ANTI-SIGMA-K FACTOR RSKA"/>
    <property type="match status" value="1"/>
</dbReference>
<name>A0A7X5F6P4_9HYPH</name>
<dbReference type="GO" id="GO:0006417">
    <property type="term" value="P:regulation of translation"/>
    <property type="evidence" value="ECO:0007669"/>
    <property type="project" value="TreeGrafter"/>
</dbReference>
<keyword evidence="5 10" id="KW-1133">Transmembrane helix</keyword>
<evidence type="ECO:0000313" key="12">
    <source>
        <dbReference type="EMBL" id="NBN79825.1"/>
    </source>
</evidence>
<evidence type="ECO:0000259" key="11">
    <source>
        <dbReference type="Pfam" id="PF10099"/>
    </source>
</evidence>
<proteinExistence type="predicted"/>
<evidence type="ECO:0000256" key="5">
    <source>
        <dbReference type="ARBA" id="ARBA00022989"/>
    </source>
</evidence>
<evidence type="ECO:0000256" key="8">
    <source>
        <dbReference type="ARBA" id="ARBA00030803"/>
    </source>
</evidence>
<dbReference type="GO" id="GO:0016989">
    <property type="term" value="F:sigma factor antagonist activity"/>
    <property type="evidence" value="ECO:0007669"/>
    <property type="project" value="TreeGrafter"/>
</dbReference>
<keyword evidence="6 10" id="KW-0472">Membrane</keyword>
<evidence type="ECO:0000256" key="7">
    <source>
        <dbReference type="ARBA" id="ARBA00029829"/>
    </source>
</evidence>
<feature type="transmembrane region" description="Helical" evidence="10">
    <location>
        <begin position="137"/>
        <end position="159"/>
    </location>
</feature>
<feature type="domain" description="Anti-sigma K factor RskA C-terminal" evidence="11">
    <location>
        <begin position="148"/>
        <end position="281"/>
    </location>
</feature>
<dbReference type="EMBL" id="JAABLQ010000002">
    <property type="protein sequence ID" value="NBN79825.1"/>
    <property type="molecule type" value="Genomic_DNA"/>
</dbReference>
<evidence type="ECO:0000256" key="4">
    <source>
        <dbReference type="ARBA" id="ARBA00022692"/>
    </source>
</evidence>
<dbReference type="InterPro" id="IPR041916">
    <property type="entry name" value="Anti_sigma_zinc_sf"/>
</dbReference>
<comment type="subcellular location">
    <subcellularLocation>
        <location evidence="2">Cell membrane</location>
    </subcellularLocation>
    <subcellularLocation>
        <location evidence="1">Membrane</location>
        <topology evidence="1">Single-pass membrane protein</topology>
    </subcellularLocation>
</comment>
<reference evidence="13" key="1">
    <citation type="submission" date="2020-01" db="EMBL/GenBank/DDBJ databases">
        <authorList>
            <person name="Fang Y."/>
            <person name="Sun R."/>
            <person name="Nie L."/>
            <person name="He J."/>
            <person name="Hao L."/>
            <person name="Wang L."/>
            <person name="Su S."/>
            <person name="Lv E."/>
            <person name="Zhang Z."/>
            <person name="Xie R."/>
            <person name="Liu H."/>
        </authorList>
    </citation>
    <scope>NUCLEOTIDE SEQUENCE [LARGE SCALE GENOMIC DNA]</scope>
    <source>
        <strain evidence="13">XCT-53</strain>
    </source>
</reference>
<dbReference type="Pfam" id="PF10099">
    <property type="entry name" value="RskA_C"/>
    <property type="match status" value="1"/>
</dbReference>
<evidence type="ECO:0000256" key="10">
    <source>
        <dbReference type="SAM" id="Phobius"/>
    </source>
</evidence>
<dbReference type="Gene3D" id="1.10.10.1320">
    <property type="entry name" value="Anti-sigma factor, zinc-finger domain"/>
    <property type="match status" value="1"/>
</dbReference>
<evidence type="ECO:0000256" key="9">
    <source>
        <dbReference type="SAM" id="MobiDB-lite"/>
    </source>
</evidence>
<accession>A0A7X5F6P4</accession>
<keyword evidence="4 10" id="KW-0812">Transmembrane</keyword>
<dbReference type="PANTHER" id="PTHR37461:SF1">
    <property type="entry name" value="ANTI-SIGMA-K FACTOR RSKA"/>
    <property type="match status" value="1"/>
</dbReference>
<comment type="caution">
    <text evidence="12">The sequence shown here is derived from an EMBL/GenBank/DDBJ whole genome shotgun (WGS) entry which is preliminary data.</text>
</comment>
<dbReference type="InterPro" id="IPR051474">
    <property type="entry name" value="Anti-sigma-K/W_factor"/>
</dbReference>
<dbReference type="AlphaFoldDB" id="A0A7X5F6P4"/>
<dbReference type="GO" id="GO:0005886">
    <property type="term" value="C:plasma membrane"/>
    <property type="evidence" value="ECO:0007669"/>
    <property type="project" value="UniProtKB-SubCell"/>
</dbReference>
<evidence type="ECO:0000256" key="3">
    <source>
        <dbReference type="ARBA" id="ARBA00022475"/>
    </source>
</evidence>
<feature type="compositionally biased region" description="Low complexity" evidence="9">
    <location>
        <begin position="1"/>
        <end position="18"/>
    </location>
</feature>
<dbReference type="Proteomes" id="UP000586722">
    <property type="component" value="Unassembled WGS sequence"/>
</dbReference>
<sequence length="292" mass="30429">MTGRAAPPGADPAGPAGRPELDALAGEFVLGSLGEDERREAEERLQSDPHFARLVADWRHRLAPLDEAVLPVAPPPDLLARIESEIDARVEASADVRIASRVAAPARSGQAATGGRLAPSPGLTDLDLMRRLRIWRAAALSALATSSALAASVAVLLWMPAAPTERPPVAAPGPVATGARYLAVVNRDGAQPAIVVSVDTQTGIVSLRDLGAEQPADRSLEVWYLAGDNSRPPLSLGVLADSAEVTHLPVRDADYGRQNAAIAITLEPKGGSPNGDPTGPVVYSGRLIPEPR</sequence>
<feature type="region of interest" description="Disordered" evidence="9">
    <location>
        <begin position="1"/>
        <end position="22"/>
    </location>
</feature>
<dbReference type="RefSeq" id="WP_161709343.1">
    <property type="nucleotide sequence ID" value="NZ_JAABLQ010000002.1"/>
</dbReference>
<keyword evidence="3" id="KW-1003">Cell membrane</keyword>
<evidence type="ECO:0000256" key="1">
    <source>
        <dbReference type="ARBA" id="ARBA00004167"/>
    </source>
</evidence>
<evidence type="ECO:0000256" key="2">
    <source>
        <dbReference type="ARBA" id="ARBA00004236"/>
    </source>
</evidence>
<dbReference type="InterPro" id="IPR018764">
    <property type="entry name" value="RskA_C"/>
</dbReference>
<protein>
    <recommendedName>
        <fullName evidence="8">Regulator of SigK</fullName>
    </recommendedName>
    <alternativeName>
        <fullName evidence="7">Sigma-K anti-sigma factor RskA</fullName>
    </alternativeName>
</protein>